<evidence type="ECO:0000313" key="3">
    <source>
        <dbReference type="Proteomes" id="UP000463051"/>
    </source>
</evidence>
<dbReference type="Gene3D" id="3.90.25.10">
    <property type="entry name" value="UDP-galactose 4-epimerase, domain 1"/>
    <property type="match status" value="1"/>
</dbReference>
<dbReference type="PANTHER" id="PTHR43000">
    <property type="entry name" value="DTDP-D-GLUCOSE 4,6-DEHYDRATASE-RELATED"/>
    <property type="match status" value="1"/>
</dbReference>
<evidence type="ECO:0000313" key="2">
    <source>
        <dbReference type="EMBL" id="MRN54375.1"/>
    </source>
</evidence>
<sequence>MMVDHQFWNGKKVFVTGHTGFKGSWLCLWLSSMGAEITGYSLEPSTSPSLFELCEIGKLLQNNVIADIRDYQQLSAAMQKSQPEIVIHMAAQPLVRESYKNPVETYEINVMGTINLLEAIRNCQSVTAVVNVTTDKCYENKEWNWGYRENEPLGGYDPYSSSKACSELVTSAYRSSFLNNQIEGRKIAVASARAGNVIGGGDWAADRLVPDSIRSILNNQKIIIRNPSSIRPWQHVLEPLSGYLQLAEKLYLQGEEYASAWNFGPADVDAKPVEWIVQEICRRWDGASYEVDNGMHPHEAKYLKLDCSKAKVELNWFPRWDLGQAIDKIVEFTFAYQEGADLREVCAKQILDYRQSIKE</sequence>
<dbReference type="NCBIfam" id="TIGR02622">
    <property type="entry name" value="CDP_4_6_dhtase"/>
    <property type="match status" value="1"/>
</dbReference>
<gene>
    <name evidence="2" type="primary">rfbG</name>
    <name evidence="2" type="ORF">GJB61_15410</name>
</gene>
<keyword evidence="3" id="KW-1185">Reference proteome</keyword>
<dbReference type="CDD" id="cd05252">
    <property type="entry name" value="CDP_GD_SDR_e"/>
    <property type="match status" value="1"/>
</dbReference>
<dbReference type="Gene3D" id="3.40.50.720">
    <property type="entry name" value="NAD(P)-binding Rossmann-like Domain"/>
    <property type="match status" value="1"/>
</dbReference>
<dbReference type="EMBL" id="WJXB01000004">
    <property type="protein sequence ID" value="MRN54375.1"/>
    <property type="molecule type" value="Genomic_DNA"/>
</dbReference>
<name>A0A7X2H6L5_9BACL</name>
<evidence type="ECO:0000259" key="1">
    <source>
        <dbReference type="Pfam" id="PF16363"/>
    </source>
</evidence>
<dbReference type="Proteomes" id="UP000463051">
    <property type="component" value="Unassembled WGS sequence"/>
</dbReference>
<dbReference type="Pfam" id="PF16363">
    <property type="entry name" value="GDP_Man_Dehyd"/>
    <property type="match status" value="1"/>
</dbReference>
<dbReference type="GO" id="GO:0047733">
    <property type="term" value="F:CDP-glucose 4,6-dehydratase activity"/>
    <property type="evidence" value="ECO:0007669"/>
    <property type="project" value="UniProtKB-EC"/>
</dbReference>
<dbReference type="SUPFAM" id="SSF51735">
    <property type="entry name" value="NAD(P)-binding Rossmann-fold domains"/>
    <property type="match status" value="1"/>
</dbReference>
<organism evidence="2 3">
    <name type="scientific">Paenibacillus monticola</name>
    <dbReference type="NCBI Taxonomy" id="2666075"/>
    <lineage>
        <taxon>Bacteria</taxon>
        <taxon>Bacillati</taxon>
        <taxon>Bacillota</taxon>
        <taxon>Bacilli</taxon>
        <taxon>Bacillales</taxon>
        <taxon>Paenibacillaceae</taxon>
        <taxon>Paenibacillus</taxon>
    </lineage>
</organism>
<accession>A0A7X2H6L5</accession>
<dbReference type="AlphaFoldDB" id="A0A7X2H6L5"/>
<reference evidence="2 3" key="1">
    <citation type="submission" date="2019-11" db="EMBL/GenBank/DDBJ databases">
        <title>Paenibacillus monticola sp. nov., a novel PGPR strain isolated from mountain sample in China.</title>
        <authorList>
            <person name="Zhao Q."/>
            <person name="Li H.-P."/>
            <person name="Zhang J.-L."/>
        </authorList>
    </citation>
    <scope>NUCLEOTIDE SEQUENCE [LARGE SCALE GENOMIC DNA]</scope>
    <source>
        <strain evidence="2 3">LC-T2</strain>
    </source>
</reference>
<dbReference type="InterPro" id="IPR036291">
    <property type="entry name" value="NAD(P)-bd_dom_sf"/>
</dbReference>
<comment type="caution">
    <text evidence="2">The sequence shown here is derived from an EMBL/GenBank/DDBJ whole genome shotgun (WGS) entry which is preliminary data.</text>
</comment>
<keyword evidence="2" id="KW-0456">Lyase</keyword>
<dbReference type="InterPro" id="IPR013445">
    <property type="entry name" value="CDP_4_6_deHydtase"/>
</dbReference>
<dbReference type="InterPro" id="IPR016040">
    <property type="entry name" value="NAD(P)-bd_dom"/>
</dbReference>
<feature type="domain" description="NAD(P)-binding" evidence="1">
    <location>
        <begin position="14"/>
        <end position="328"/>
    </location>
</feature>
<dbReference type="EC" id="4.2.1.45" evidence="2"/>
<proteinExistence type="predicted"/>
<protein>
    <submittedName>
        <fullName evidence="2">CDP-glucose 4,6-dehydratase</fullName>
        <ecNumber evidence="2">4.2.1.45</ecNumber>
    </submittedName>
</protein>